<dbReference type="AlphaFoldDB" id="A0A4C1TST0"/>
<name>A0A4C1TST0_EUMVA</name>
<proteinExistence type="predicted"/>
<organism evidence="1 2">
    <name type="scientific">Eumeta variegata</name>
    <name type="common">Bagworm moth</name>
    <name type="synonym">Eumeta japonica</name>
    <dbReference type="NCBI Taxonomy" id="151549"/>
    <lineage>
        <taxon>Eukaryota</taxon>
        <taxon>Metazoa</taxon>
        <taxon>Ecdysozoa</taxon>
        <taxon>Arthropoda</taxon>
        <taxon>Hexapoda</taxon>
        <taxon>Insecta</taxon>
        <taxon>Pterygota</taxon>
        <taxon>Neoptera</taxon>
        <taxon>Endopterygota</taxon>
        <taxon>Lepidoptera</taxon>
        <taxon>Glossata</taxon>
        <taxon>Ditrysia</taxon>
        <taxon>Tineoidea</taxon>
        <taxon>Psychidae</taxon>
        <taxon>Oiketicinae</taxon>
        <taxon>Eumeta</taxon>
    </lineage>
</organism>
<dbReference type="EMBL" id="BGZK01000084">
    <property type="protein sequence ID" value="GBP17070.1"/>
    <property type="molecule type" value="Genomic_DNA"/>
</dbReference>
<evidence type="ECO:0000313" key="2">
    <source>
        <dbReference type="Proteomes" id="UP000299102"/>
    </source>
</evidence>
<gene>
    <name evidence="1" type="ORF">EVAR_8138_1</name>
</gene>
<evidence type="ECO:0000313" key="1">
    <source>
        <dbReference type="EMBL" id="GBP17070.1"/>
    </source>
</evidence>
<sequence length="182" mass="20314">MILVIGHGHETAARGRGSMGRGVRGAGRSRPCRYLHLRRRVTSFSTRLRPRGHTVNPFICISTDHALNQDPNGYPIFDSDRSCSRCHFASLSIHTRIAVRLLISTPDLDLSKLRFLISFWIPVPLSILTLALFSISTPLSPFDCVHFVSNFDLATGYSSDLKEARANICIEIKFKLHHTGTA</sequence>
<dbReference type="Proteomes" id="UP000299102">
    <property type="component" value="Unassembled WGS sequence"/>
</dbReference>
<keyword evidence="2" id="KW-1185">Reference proteome</keyword>
<protein>
    <submittedName>
        <fullName evidence="1">Uncharacterized protein</fullName>
    </submittedName>
</protein>
<comment type="caution">
    <text evidence="1">The sequence shown here is derived from an EMBL/GenBank/DDBJ whole genome shotgun (WGS) entry which is preliminary data.</text>
</comment>
<reference evidence="1 2" key="1">
    <citation type="journal article" date="2019" name="Commun. Biol.">
        <title>The bagworm genome reveals a unique fibroin gene that provides high tensile strength.</title>
        <authorList>
            <person name="Kono N."/>
            <person name="Nakamura H."/>
            <person name="Ohtoshi R."/>
            <person name="Tomita M."/>
            <person name="Numata K."/>
            <person name="Arakawa K."/>
        </authorList>
    </citation>
    <scope>NUCLEOTIDE SEQUENCE [LARGE SCALE GENOMIC DNA]</scope>
</reference>
<accession>A0A4C1TST0</accession>